<organism evidence="1 2">
    <name type="scientific">Allacma fusca</name>
    <dbReference type="NCBI Taxonomy" id="39272"/>
    <lineage>
        <taxon>Eukaryota</taxon>
        <taxon>Metazoa</taxon>
        <taxon>Ecdysozoa</taxon>
        <taxon>Arthropoda</taxon>
        <taxon>Hexapoda</taxon>
        <taxon>Collembola</taxon>
        <taxon>Symphypleona</taxon>
        <taxon>Sminthuridae</taxon>
        <taxon>Allacma</taxon>
    </lineage>
</organism>
<name>A0A8J2P8J6_9HEXA</name>
<gene>
    <name evidence="1" type="ORF">AFUS01_LOCUS23447</name>
</gene>
<accession>A0A8J2P8J6</accession>
<reference evidence="1" key="1">
    <citation type="submission" date="2021-06" db="EMBL/GenBank/DDBJ databases">
        <authorList>
            <person name="Hodson N. C."/>
            <person name="Mongue J. A."/>
            <person name="Jaron S. K."/>
        </authorList>
    </citation>
    <scope>NUCLEOTIDE SEQUENCE</scope>
</reference>
<dbReference type="EMBL" id="CAJVCH010282740">
    <property type="protein sequence ID" value="CAG7784782.1"/>
    <property type="molecule type" value="Genomic_DNA"/>
</dbReference>
<feature type="non-terminal residue" evidence="1">
    <location>
        <position position="1"/>
    </location>
</feature>
<sequence>FRNENQHLTFQSFKPNREQ</sequence>
<proteinExistence type="predicted"/>
<dbReference type="AlphaFoldDB" id="A0A8J2P8J6"/>
<comment type="caution">
    <text evidence="1">The sequence shown here is derived from an EMBL/GenBank/DDBJ whole genome shotgun (WGS) entry which is preliminary data.</text>
</comment>
<dbReference type="Proteomes" id="UP000708208">
    <property type="component" value="Unassembled WGS sequence"/>
</dbReference>
<protein>
    <submittedName>
        <fullName evidence="1">Uncharacterized protein</fullName>
    </submittedName>
</protein>
<evidence type="ECO:0000313" key="1">
    <source>
        <dbReference type="EMBL" id="CAG7784782.1"/>
    </source>
</evidence>
<feature type="non-terminal residue" evidence="1">
    <location>
        <position position="19"/>
    </location>
</feature>
<evidence type="ECO:0000313" key="2">
    <source>
        <dbReference type="Proteomes" id="UP000708208"/>
    </source>
</evidence>
<keyword evidence="2" id="KW-1185">Reference proteome</keyword>